<reference evidence="2" key="1">
    <citation type="journal article" date="2007" name="Science">
        <title>Candidatus Chloracidobacterium thermophilum: an aerobic phototrophic Acidobacterium.</title>
        <authorList>
            <person name="Bryant D.A."/>
            <person name="Costas A.M."/>
            <person name="Maresca J.A."/>
            <person name="Chew A.G."/>
            <person name="Klatt C.G."/>
            <person name="Bateson M.M."/>
            <person name="Tallon L.J."/>
            <person name="Hostetler J."/>
            <person name="Nelson W.C."/>
            <person name="Heidelberg J.F."/>
            <person name="Ward D.M."/>
        </authorList>
    </citation>
    <scope>NUCLEOTIDE SEQUENCE</scope>
</reference>
<evidence type="ECO:0000256" key="1">
    <source>
        <dbReference type="SAM" id="MobiDB-lite"/>
    </source>
</evidence>
<gene>
    <name evidence="2" type="ORF">YS_M60-F11.050</name>
</gene>
<feature type="region of interest" description="Disordered" evidence="1">
    <location>
        <begin position="21"/>
        <end position="41"/>
    </location>
</feature>
<proteinExistence type="predicted"/>
<evidence type="ECO:0000313" key="2">
    <source>
        <dbReference type="EMBL" id="ABV27387.1"/>
    </source>
</evidence>
<dbReference type="AlphaFoldDB" id="A8DJF7"/>
<sequence>MQGTQKRAEALFSDVASLRPHRRSRVGYPAVPSGCGGRLRG</sequence>
<dbReference type="EMBL" id="EF531339">
    <property type="protein sequence ID" value="ABV27387.1"/>
    <property type="molecule type" value="Genomic_DNA"/>
</dbReference>
<accession>A8DJF7</accession>
<name>A8DJF7_9BACT</name>
<organism evidence="2">
    <name type="scientific">Chloracidobacterium thermophilum</name>
    <dbReference type="NCBI Taxonomy" id="458033"/>
    <lineage>
        <taxon>Bacteria</taxon>
        <taxon>Pseudomonadati</taxon>
        <taxon>Acidobacteriota</taxon>
        <taxon>Terriglobia</taxon>
        <taxon>Terriglobales</taxon>
        <taxon>Acidobacteriaceae</taxon>
        <taxon>Chloracidobacterium</taxon>
    </lineage>
</organism>
<protein>
    <submittedName>
        <fullName evidence="2">Uncharacterized protein</fullName>
    </submittedName>
</protein>